<dbReference type="GO" id="GO:0008611">
    <property type="term" value="P:ether lipid biosynthetic process"/>
    <property type="evidence" value="ECO:0007669"/>
    <property type="project" value="TreeGrafter"/>
</dbReference>
<keyword evidence="3" id="KW-1185">Reference proteome</keyword>
<accession>A0AAN8WXW1</accession>
<dbReference type="GO" id="GO:0031966">
    <property type="term" value="C:mitochondrial membrane"/>
    <property type="evidence" value="ECO:0007669"/>
    <property type="project" value="TreeGrafter"/>
</dbReference>
<dbReference type="GO" id="GO:0005778">
    <property type="term" value="C:peroxisomal membrane"/>
    <property type="evidence" value="ECO:0007669"/>
    <property type="project" value="TreeGrafter"/>
</dbReference>
<sequence>MPNSSKVSGWHMPLQLYKGLLKATSILKESFGNICISIGDPISVRRFLGPRVERHLSASIPSYLAPLEKNEFIACDALGHHVLRKIQEGAVVSLWSLMCLQFMRALWKGQWMVSFAKLVEDVMWLVNMIEKIGGKVAVEGNMEEAVMKSIHVHNQVVCLGDDSGVHIQQIHQPSAQSLHTCKNSKICHELCSKSKAGLIWKPITSL</sequence>
<dbReference type="Pfam" id="PF19277">
    <property type="entry name" value="GPAT_C"/>
    <property type="match status" value="1"/>
</dbReference>
<evidence type="ECO:0000313" key="3">
    <source>
        <dbReference type="Proteomes" id="UP001381693"/>
    </source>
</evidence>
<evidence type="ECO:0000259" key="1">
    <source>
        <dbReference type="Pfam" id="PF19277"/>
    </source>
</evidence>
<dbReference type="InterPro" id="IPR022284">
    <property type="entry name" value="GPAT/DHAPAT"/>
</dbReference>
<dbReference type="GO" id="GO:0006631">
    <property type="term" value="P:fatty acid metabolic process"/>
    <property type="evidence" value="ECO:0007669"/>
    <property type="project" value="TreeGrafter"/>
</dbReference>
<evidence type="ECO:0000313" key="2">
    <source>
        <dbReference type="EMBL" id="KAK7072962.1"/>
    </source>
</evidence>
<dbReference type="Proteomes" id="UP001381693">
    <property type="component" value="Unassembled WGS sequence"/>
</dbReference>
<dbReference type="GO" id="GO:0019432">
    <property type="term" value="P:triglyceride biosynthetic process"/>
    <property type="evidence" value="ECO:0007669"/>
    <property type="project" value="TreeGrafter"/>
</dbReference>
<comment type="caution">
    <text evidence="2">The sequence shown here is derived from an EMBL/GenBank/DDBJ whole genome shotgun (WGS) entry which is preliminary data.</text>
</comment>
<dbReference type="GO" id="GO:0008654">
    <property type="term" value="P:phospholipid biosynthetic process"/>
    <property type="evidence" value="ECO:0007669"/>
    <property type="project" value="TreeGrafter"/>
</dbReference>
<gene>
    <name evidence="2" type="ORF">SK128_014015</name>
</gene>
<dbReference type="GO" id="GO:0004366">
    <property type="term" value="F:glycerol-3-phosphate O-acyltransferase activity"/>
    <property type="evidence" value="ECO:0007669"/>
    <property type="project" value="TreeGrafter"/>
</dbReference>
<reference evidence="2 3" key="1">
    <citation type="submission" date="2023-11" db="EMBL/GenBank/DDBJ databases">
        <title>Halocaridina rubra genome assembly.</title>
        <authorList>
            <person name="Smith C."/>
        </authorList>
    </citation>
    <scope>NUCLEOTIDE SEQUENCE [LARGE SCALE GENOMIC DNA]</scope>
    <source>
        <strain evidence="2">EP-1</strain>
        <tissue evidence="2">Whole</tissue>
    </source>
</reference>
<dbReference type="PANTHER" id="PTHR12563">
    <property type="entry name" value="GLYCEROL-3-PHOSPHATE ACYLTRANSFERASE"/>
    <property type="match status" value="1"/>
</dbReference>
<dbReference type="AlphaFoldDB" id="A0AAN8WXW1"/>
<organism evidence="2 3">
    <name type="scientific">Halocaridina rubra</name>
    <name type="common">Hawaiian red shrimp</name>
    <dbReference type="NCBI Taxonomy" id="373956"/>
    <lineage>
        <taxon>Eukaryota</taxon>
        <taxon>Metazoa</taxon>
        <taxon>Ecdysozoa</taxon>
        <taxon>Arthropoda</taxon>
        <taxon>Crustacea</taxon>
        <taxon>Multicrustacea</taxon>
        <taxon>Malacostraca</taxon>
        <taxon>Eumalacostraca</taxon>
        <taxon>Eucarida</taxon>
        <taxon>Decapoda</taxon>
        <taxon>Pleocyemata</taxon>
        <taxon>Caridea</taxon>
        <taxon>Atyoidea</taxon>
        <taxon>Atyidae</taxon>
        <taxon>Halocaridina</taxon>
    </lineage>
</organism>
<name>A0AAN8WXW1_HALRR</name>
<dbReference type="EMBL" id="JAXCGZ010013288">
    <property type="protein sequence ID" value="KAK7072962.1"/>
    <property type="molecule type" value="Genomic_DNA"/>
</dbReference>
<protein>
    <recommendedName>
        <fullName evidence="1">GPAT/DHAPAT C-terminal domain-containing protein</fullName>
    </recommendedName>
</protein>
<feature type="domain" description="GPAT/DHAPAT C-terminal" evidence="1">
    <location>
        <begin position="18"/>
        <end position="185"/>
    </location>
</feature>
<proteinExistence type="predicted"/>
<dbReference type="GO" id="GO:0016287">
    <property type="term" value="F:glycerone-phosphate O-acyltransferase activity"/>
    <property type="evidence" value="ECO:0007669"/>
    <property type="project" value="TreeGrafter"/>
</dbReference>
<dbReference type="PANTHER" id="PTHR12563:SF17">
    <property type="entry name" value="DIHYDROXYACETONE PHOSPHATE ACYLTRANSFERASE"/>
    <property type="match status" value="1"/>
</dbReference>
<dbReference type="InterPro" id="IPR045520">
    <property type="entry name" value="GPAT/DHAPAT_C"/>
</dbReference>